<protein>
    <submittedName>
        <fullName evidence="3">Uncharacterized protein</fullName>
    </submittedName>
</protein>
<feature type="region of interest" description="Disordered" evidence="2">
    <location>
        <begin position="790"/>
        <end position="825"/>
    </location>
</feature>
<feature type="region of interest" description="Disordered" evidence="2">
    <location>
        <begin position="329"/>
        <end position="474"/>
    </location>
</feature>
<dbReference type="PRINTS" id="PR01217">
    <property type="entry name" value="PRICHEXTENSN"/>
</dbReference>
<evidence type="ECO:0000313" key="4">
    <source>
        <dbReference type="Proteomes" id="UP001152759"/>
    </source>
</evidence>
<sequence>MESKASTADESLQSNSLDSSNGIATEDSLCTDSFSLTNSPNRPMSRESVAHSDSPGLMNKLCDITNLSRSPSSPYRSSKTESVSTPSHISDAHSLLFDSGYNSSCNRTKSIVQNSPMFQVNANSDDSLSVDDLRSELSLKDEYAFLESDALELDRPSKSSKRKRVVSRTSSQVSSKEDKPLPLETSAPNKSVDTSTPSPKNEITKKRRLFESSLKILPCSVAMNKPIMSSPQNKSGGIKISPSKRADMQKKPIESFESAIAGHSMMPKKSASKGAGSLKKPIESFESAIAGNYIMPRKSPLKKAVIHKKPKESCKISVANSASSLLKKCTKEERRTSNDTGLSSVPMKNSGEEMIISEKIKTLSDNTSSPKTQSKGELSNFSNDSVEPFAKGISSFDLTPDEKVGNATGEVKLTSYSELNLTPKEKLESGSENKQTSMDCVSSSTTSIASSQISPGNKEAKSDADTDSSTPPTKAKLSLADYMQKKQTCSKSVSHRNQTVSPQNLLLDTSFDRVSSQLSSKYISKLNRQELGPERSAMTKLSVVLQKGLSEDQNNNQKITNCPEGDLTAPIVSKKSQPDNAGLKSTSDLAKKASSNRSSASRNKSSLTLTFKRLSGKEHENWKVECENKGKSEKVQRKRWKLPRIDCDKMTSKMASKAFCSVRRRVSSDESFANILTNRLKDESFSNIGDCMLRQMKYGLPEYERSPNVIYSKIKDTYLENKVFAIKVLSLFRQYTPEILGLSEPCTPYDKKFYPKAGKIEGRYFWQTSCELIKAESLEKELKENQANISPASTGLVNPPSFSPKSVRTTPLKTPTPSKTPPLMARITTPEAPEACPLSSGLDEALNWCKLALKRKLESACLKPAPKKKRLEAQLNSSSSSEDSDESAEESSDDSSDSSDSDSGKISEIVLDESCEGSDYLSLTTSDIGCDEFSRTPNGKKSDINANRRNKIVDLEPSSNLGTSEKLGLVKPLLETLSGVGHDKPPSAPSDENLKSDLNNEVVDMEICQSPTDIGNSTCVGSVEPEKSADLKIMADVSQTQSPDFRSRFKSLKSLLQDNTKFSQYQSFLPNKPTSPTKQCDYFDFDIEPLDSSFYDHNSSYLKPSSDWHYAETIKSPVLQYQPPLSTLSPKDSSSAVSTVDSGVDDMNINPLPRITEEDSSKISTEKTQNISELCQIDQLALSDSQPSNTEESLLPKSGSISILSLADSSSSVSTPDSETDGIGSCLPQIITEQNSTNSNTEPTQKINKPHKVDKPTLLDLQPSGTDEVPAHSSVSTSNQVSSTKSEISTSQIPTLVSGCVLPKTELDSSRASPKKSNNSNSCIPPLIELDSSQISPEKLNNSNSYTPPVIELDSSPDTNQWTVVDSVGSETAHHPSHCESLYKIEQANSSTSALFTPPPPPTQSPSTFQPPPPPPNEPQAPPPPPLTQSLSIFQPPPPPPNKPPPPPPSKKPPPPPPSNKPPPPPSETPPPPSKKPPPPPPSKKPPPPPPSKKPPPPPPSNQPPPPPPSNQPPPPPPSNQPPPPGEEAPVRLEDDGIKEAEKTDHLNPDWDHWKKLTTDKERYRKVRKMWKNLRIPNPKVNLTVRNSQRRNGYAPPIRHLRENPANSVFDVPSIHCGTIFEDQINDIDRICSEKVNALQHQMQGEIENQTYKYHQALRNCRNPVQVQQIQNAHFTSLAKTRELFENKRDQLQREAEWEKERLQDTGHEVVSFHEFYDDLDGEKPEYSTKLSEEEFHEITQINEMLKEYYQFYNNW</sequence>
<feature type="compositionally biased region" description="Acidic residues" evidence="2">
    <location>
        <begin position="882"/>
        <end position="900"/>
    </location>
</feature>
<feature type="compositionally biased region" description="Polar residues" evidence="2">
    <location>
        <begin position="186"/>
        <end position="201"/>
    </location>
</feature>
<keyword evidence="4" id="KW-1185">Reference proteome</keyword>
<feature type="compositionally biased region" description="Low complexity" evidence="2">
    <location>
        <begin position="592"/>
        <end position="606"/>
    </location>
</feature>
<feature type="region of interest" description="Disordered" evidence="2">
    <location>
        <begin position="1307"/>
        <end position="1326"/>
    </location>
</feature>
<feature type="region of interest" description="Disordered" evidence="2">
    <location>
        <begin position="1125"/>
        <end position="1168"/>
    </location>
</feature>
<feature type="compositionally biased region" description="Basic and acidic residues" evidence="2">
    <location>
        <begin position="244"/>
        <end position="254"/>
    </location>
</feature>
<organism evidence="3 4">
    <name type="scientific">Bemisia tabaci</name>
    <name type="common">Sweetpotato whitefly</name>
    <name type="synonym">Aleurodes tabaci</name>
    <dbReference type="NCBI Taxonomy" id="7038"/>
    <lineage>
        <taxon>Eukaryota</taxon>
        <taxon>Metazoa</taxon>
        <taxon>Ecdysozoa</taxon>
        <taxon>Arthropoda</taxon>
        <taxon>Hexapoda</taxon>
        <taxon>Insecta</taxon>
        <taxon>Pterygota</taxon>
        <taxon>Neoptera</taxon>
        <taxon>Paraneoptera</taxon>
        <taxon>Hemiptera</taxon>
        <taxon>Sternorrhyncha</taxon>
        <taxon>Aleyrodoidea</taxon>
        <taxon>Aleyrodidae</taxon>
        <taxon>Aleyrodinae</taxon>
        <taxon>Bemisia</taxon>
    </lineage>
</organism>
<accession>A0A9P0EZV2</accession>
<evidence type="ECO:0000256" key="1">
    <source>
        <dbReference type="SAM" id="Coils"/>
    </source>
</evidence>
<name>A0A9P0EZV2_BEMTA</name>
<feature type="compositionally biased region" description="Polar residues" evidence="2">
    <location>
        <begin position="1"/>
        <end position="42"/>
    </location>
</feature>
<feature type="compositionally biased region" description="Low complexity" evidence="2">
    <location>
        <begin position="268"/>
        <end position="278"/>
    </location>
</feature>
<feature type="compositionally biased region" description="Polar residues" evidence="2">
    <location>
        <begin position="1310"/>
        <end position="1323"/>
    </location>
</feature>
<keyword evidence="1" id="KW-0175">Coiled coil</keyword>
<feature type="compositionally biased region" description="Polar residues" evidence="2">
    <location>
        <begin position="1234"/>
        <end position="1247"/>
    </location>
</feature>
<feature type="compositionally biased region" description="Polar residues" evidence="2">
    <location>
        <begin position="432"/>
        <end position="441"/>
    </location>
</feature>
<feature type="compositionally biased region" description="Polar residues" evidence="2">
    <location>
        <begin position="1334"/>
        <end position="1347"/>
    </location>
</feature>
<feature type="compositionally biased region" description="Polar residues" evidence="2">
    <location>
        <begin position="363"/>
        <end position="385"/>
    </location>
</feature>
<proteinExistence type="predicted"/>
<feature type="region of interest" description="Disordered" evidence="2">
    <location>
        <begin position="225"/>
        <end position="278"/>
    </location>
</feature>
<feature type="compositionally biased region" description="Low complexity" evidence="2">
    <location>
        <begin position="68"/>
        <end position="77"/>
    </location>
</feature>
<reference evidence="3" key="1">
    <citation type="submission" date="2021-12" db="EMBL/GenBank/DDBJ databases">
        <authorList>
            <person name="King R."/>
        </authorList>
    </citation>
    <scope>NUCLEOTIDE SEQUENCE</scope>
</reference>
<feature type="compositionally biased region" description="Polar residues" evidence="2">
    <location>
        <begin position="1125"/>
        <end position="1141"/>
    </location>
</feature>
<evidence type="ECO:0000256" key="2">
    <source>
        <dbReference type="SAM" id="MobiDB-lite"/>
    </source>
</evidence>
<feature type="compositionally biased region" description="Basic and acidic residues" evidence="2">
    <location>
        <begin position="1155"/>
        <end position="1165"/>
    </location>
</feature>
<feature type="compositionally biased region" description="Low complexity" evidence="2">
    <location>
        <begin position="809"/>
        <end position="823"/>
    </location>
</feature>
<feature type="region of interest" description="Disordered" evidence="2">
    <location>
        <begin position="150"/>
        <end position="207"/>
    </location>
</feature>
<dbReference type="EMBL" id="OU963871">
    <property type="protein sequence ID" value="CAH0382858.1"/>
    <property type="molecule type" value="Genomic_DNA"/>
</dbReference>
<feature type="region of interest" description="Disordered" evidence="2">
    <location>
        <begin position="554"/>
        <end position="607"/>
    </location>
</feature>
<feature type="region of interest" description="Disordered" evidence="2">
    <location>
        <begin position="1"/>
        <end position="88"/>
    </location>
</feature>
<feature type="compositionally biased region" description="Pro residues" evidence="2">
    <location>
        <begin position="1435"/>
        <end position="1527"/>
    </location>
</feature>
<feature type="region of interest" description="Disordered" evidence="2">
    <location>
        <begin position="866"/>
        <end position="905"/>
    </location>
</feature>
<feature type="compositionally biased region" description="Low complexity" evidence="2">
    <location>
        <begin position="442"/>
        <end position="454"/>
    </location>
</feature>
<feature type="compositionally biased region" description="Polar residues" evidence="2">
    <location>
        <begin position="338"/>
        <end position="347"/>
    </location>
</feature>
<feature type="region of interest" description="Disordered" evidence="2">
    <location>
        <begin position="1334"/>
        <end position="1358"/>
    </location>
</feature>
<evidence type="ECO:0000313" key="3">
    <source>
        <dbReference type="EMBL" id="CAH0382858.1"/>
    </source>
</evidence>
<feature type="compositionally biased region" description="Polar residues" evidence="2">
    <location>
        <begin position="574"/>
        <end position="588"/>
    </location>
</feature>
<dbReference type="Proteomes" id="UP001152759">
    <property type="component" value="Chromosome 10"/>
</dbReference>
<feature type="coiled-coil region" evidence="1">
    <location>
        <begin position="1675"/>
        <end position="1702"/>
    </location>
</feature>
<feature type="compositionally biased region" description="Low complexity" evidence="2">
    <location>
        <begin position="1273"/>
        <end position="1286"/>
    </location>
</feature>
<feature type="region of interest" description="Disordered" evidence="2">
    <location>
        <begin position="1234"/>
        <end position="1289"/>
    </location>
</feature>
<feature type="compositionally biased region" description="Pro residues" evidence="2">
    <location>
        <begin position="1397"/>
        <end position="1427"/>
    </location>
</feature>
<feature type="region of interest" description="Disordered" evidence="2">
    <location>
        <begin position="1383"/>
        <end position="1531"/>
    </location>
</feature>
<gene>
    <name evidence="3" type="ORF">BEMITA_LOCUS2356</name>
</gene>